<name>A0AA35VUD0_LACSI</name>
<accession>A0AA35VUD0</accession>
<feature type="chain" id="PRO_5041417269" evidence="1">
    <location>
        <begin position="21"/>
        <end position="168"/>
    </location>
</feature>
<feature type="signal peptide" evidence="1">
    <location>
        <begin position="1"/>
        <end position="20"/>
    </location>
</feature>
<organism evidence="2 3">
    <name type="scientific">Lactuca saligna</name>
    <name type="common">Willowleaf lettuce</name>
    <dbReference type="NCBI Taxonomy" id="75948"/>
    <lineage>
        <taxon>Eukaryota</taxon>
        <taxon>Viridiplantae</taxon>
        <taxon>Streptophyta</taxon>
        <taxon>Embryophyta</taxon>
        <taxon>Tracheophyta</taxon>
        <taxon>Spermatophyta</taxon>
        <taxon>Magnoliopsida</taxon>
        <taxon>eudicotyledons</taxon>
        <taxon>Gunneridae</taxon>
        <taxon>Pentapetalae</taxon>
        <taxon>asterids</taxon>
        <taxon>campanulids</taxon>
        <taxon>Asterales</taxon>
        <taxon>Asteraceae</taxon>
        <taxon>Cichorioideae</taxon>
        <taxon>Cichorieae</taxon>
        <taxon>Lactucinae</taxon>
        <taxon>Lactuca</taxon>
    </lineage>
</organism>
<dbReference type="Proteomes" id="UP001177003">
    <property type="component" value="Chromosome 1"/>
</dbReference>
<keyword evidence="1" id="KW-0732">Signal</keyword>
<dbReference type="EMBL" id="OX465077">
    <property type="protein sequence ID" value="CAI9268122.1"/>
    <property type="molecule type" value="Genomic_DNA"/>
</dbReference>
<sequence length="168" mass="19405">MTNLPYLLITWSLRSYVTLGFQQMAVNHEIETQEQVVNHDTETQEEVVNHETETQEEVINHEVETEEPVGTYHVEEPSWKDDVEYIVQKYCQHQLEVDYLVIMVSDDSGEAFCFESRFGSEGSGDDSDDSDYNVDESHIQFDVDVDITEFHNVVDVDKHGTLNNHSTD</sequence>
<proteinExistence type="predicted"/>
<protein>
    <submittedName>
        <fullName evidence="2">Uncharacterized protein</fullName>
    </submittedName>
</protein>
<reference evidence="2" key="1">
    <citation type="submission" date="2023-04" db="EMBL/GenBank/DDBJ databases">
        <authorList>
            <person name="Vijverberg K."/>
            <person name="Xiong W."/>
            <person name="Schranz E."/>
        </authorList>
    </citation>
    <scope>NUCLEOTIDE SEQUENCE</scope>
</reference>
<dbReference type="AlphaFoldDB" id="A0AA35VUD0"/>
<evidence type="ECO:0000313" key="2">
    <source>
        <dbReference type="EMBL" id="CAI9268122.1"/>
    </source>
</evidence>
<gene>
    <name evidence="2" type="ORF">LSALG_LOCUS8566</name>
</gene>
<evidence type="ECO:0000256" key="1">
    <source>
        <dbReference type="SAM" id="SignalP"/>
    </source>
</evidence>
<keyword evidence="3" id="KW-1185">Reference proteome</keyword>
<evidence type="ECO:0000313" key="3">
    <source>
        <dbReference type="Proteomes" id="UP001177003"/>
    </source>
</evidence>